<evidence type="ECO:0000256" key="3">
    <source>
        <dbReference type="ARBA" id="ARBA00022630"/>
    </source>
</evidence>
<evidence type="ECO:0000256" key="5">
    <source>
        <dbReference type="PIRSR" id="PIRSR000137-2"/>
    </source>
</evidence>
<dbReference type="GO" id="GO:0016614">
    <property type="term" value="F:oxidoreductase activity, acting on CH-OH group of donors"/>
    <property type="evidence" value="ECO:0007669"/>
    <property type="project" value="InterPro"/>
</dbReference>
<dbReference type="SUPFAM" id="SSF54373">
    <property type="entry name" value="FAD-linked reductases, C-terminal domain"/>
    <property type="match status" value="1"/>
</dbReference>
<comment type="caution">
    <text evidence="7">The sequence shown here is derived from an EMBL/GenBank/DDBJ whole genome shotgun (WGS) entry which is preliminary data.</text>
</comment>
<evidence type="ECO:0000259" key="6">
    <source>
        <dbReference type="PROSITE" id="PS00624"/>
    </source>
</evidence>
<name>A0A1X2M0H4_9MYCO</name>
<keyword evidence="3" id="KW-0285">Flavoprotein</keyword>
<keyword evidence="8" id="KW-1185">Reference proteome</keyword>
<keyword evidence="4 5" id="KW-0274">FAD</keyword>
<organism evidence="7 8">
    <name type="scientific">Mycobacterium decipiens</name>
    <dbReference type="NCBI Taxonomy" id="1430326"/>
    <lineage>
        <taxon>Bacteria</taxon>
        <taxon>Bacillati</taxon>
        <taxon>Actinomycetota</taxon>
        <taxon>Actinomycetes</taxon>
        <taxon>Mycobacteriales</taxon>
        <taxon>Mycobacteriaceae</taxon>
        <taxon>Mycobacterium</taxon>
    </lineage>
</organism>
<dbReference type="STRING" id="1430326.B8W66_03045"/>
<dbReference type="InterPro" id="IPR000172">
    <property type="entry name" value="GMC_OxRdtase_N"/>
</dbReference>
<proteinExistence type="inferred from homology"/>
<accession>A0A1X2M0H4</accession>
<gene>
    <name evidence="7" type="ORF">B8W66_03045</name>
</gene>
<evidence type="ECO:0000256" key="2">
    <source>
        <dbReference type="ARBA" id="ARBA00010790"/>
    </source>
</evidence>
<dbReference type="Gene3D" id="3.30.560.10">
    <property type="entry name" value="Glucose Oxidase, domain 3"/>
    <property type="match status" value="1"/>
</dbReference>
<dbReference type="InterPro" id="IPR036188">
    <property type="entry name" value="FAD/NAD-bd_sf"/>
</dbReference>
<comment type="cofactor">
    <cofactor evidence="1 5">
        <name>FAD</name>
        <dbReference type="ChEBI" id="CHEBI:57692"/>
    </cofactor>
</comment>
<feature type="domain" description="Glucose-methanol-choline oxidoreductase N-terminal" evidence="6">
    <location>
        <begin position="280"/>
        <end position="294"/>
    </location>
</feature>
<reference evidence="7 8" key="1">
    <citation type="submission" date="2017-04" db="EMBL/GenBank/DDBJ databases">
        <title>The new phylogeny of genus Mycobacterium.</title>
        <authorList>
            <person name="Tortoli E."/>
            <person name="Trovato A."/>
            <person name="Cirillo D.M."/>
        </authorList>
    </citation>
    <scope>NUCLEOTIDE SEQUENCE [LARGE SCALE GENOMIC DNA]</scope>
    <source>
        <strain evidence="7 8">TBL 1200985</strain>
    </source>
</reference>
<dbReference type="Pfam" id="PF00732">
    <property type="entry name" value="GMC_oxred_N"/>
    <property type="match status" value="1"/>
</dbReference>
<evidence type="ECO:0000313" key="7">
    <source>
        <dbReference type="EMBL" id="OSC42541.1"/>
    </source>
</evidence>
<evidence type="ECO:0000256" key="4">
    <source>
        <dbReference type="ARBA" id="ARBA00022827"/>
    </source>
</evidence>
<comment type="similarity">
    <text evidence="2">Belongs to the GMC oxidoreductase family.</text>
</comment>
<dbReference type="AlphaFoldDB" id="A0A1X2M0H4"/>
<dbReference type="PANTHER" id="PTHR11552:SF147">
    <property type="entry name" value="CHOLINE DEHYDROGENASE, MITOCHONDRIAL"/>
    <property type="match status" value="1"/>
</dbReference>
<sequence>MKSCVPDNWRWSTPAATVPARPNREELAMGSYDYIVVGAGSAGAVVASRLSEDASVRVLLIEAGGTHRHLNVRMPAAFPKQFKTALDWELYTEPEPFLQGRSLYHPRAKMLGGCSAMNAMIYIRGNRADFGSWAKDGATGWSYDDVLPLFRRSENNSRGESTYHGGAGPLHIEDLRSPNELSHAMVEAMVAAGIERNDDFNGAEQLGAGLYQINQRRGRRWTTADGYVAPARRRGNFTVLTDTHVLGVRIRRERAIGVDVERRGTREFLCAEREVVLSAGALHTPQLLMLSGIGPADHLAQQQIDTIVDNPHVGAHLMDHPLYAMNFETSARGTHAEPQSPRQLLNYFVRGRGLLTSNFGEVGAFFHTRAGDPAPSMQVIGAPAYFYDHGQGTHHHAAYTLSLSLVGSLSEGSVRLRSADPKAAVAMTYNYFAERADMDAMVDGIERIREVVATAPLRAVTGPEIHPGASAGTRAELEQKVRREAQHTYHPSCTARIGSEADGVVDAELRVYGVDGLRVADTSVFPVIPHGNTHAPAVMVGEKAADLLRESH</sequence>
<evidence type="ECO:0000256" key="1">
    <source>
        <dbReference type="ARBA" id="ARBA00001974"/>
    </source>
</evidence>
<dbReference type="PIRSF" id="PIRSF000137">
    <property type="entry name" value="Alcohol_oxidase"/>
    <property type="match status" value="1"/>
</dbReference>
<dbReference type="PANTHER" id="PTHR11552">
    <property type="entry name" value="GLUCOSE-METHANOL-CHOLINE GMC OXIDOREDUCTASE"/>
    <property type="match status" value="1"/>
</dbReference>
<dbReference type="Pfam" id="PF05199">
    <property type="entry name" value="GMC_oxred_C"/>
    <property type="match status" value="1"/>
</dbReference>
<dbReference type="SUPFAM" id="SSF51905">
    <property type="entry name" value="FAD/NAD(P)-binding domain"/>
    <property type="match status" value="1"/>
</dbReference>
<protein>
    <recommendedName>
        <fullName evidence="6">Glucose-methanol-choline oxidoreductase N-terminal domain-containing protein</fullName>
    </recommendedName>
</protein>
<dbReference type="InterPro" id="IPR012132">
    <property type="entry name" value="GMC_OxRdtase"/>
</dbReference>
<dbReference type="GO" id="GO:0050660">
    <property type="term" value="F:flavin adenine dinucleotide binding"/>
    <property type="evidence" value="ECO:0007669"/>
    <property type="project" value="InterPro"/>
</dbReference>
<dbReference type="PROSITE" id="PS00624">
    <property type="entry name" value="GMC_OXRED_2"/>
    <property type="match status" value="1"/>
</dbReference>
<evidence type="ECO:0000313" key="8">
    <source>
        <dbReference type="Proteomes" id="UP000193247"/>
    </source>
</evidence>
<dbReference type="OrthoDB" id="9785276at2"/>
<dbReference type="Proteomes" id="UP000193247">
    <property type="component" value="Unassembled WGS sequence"/>
</dbReference>
<feature type="binding site" evidence="5">
    <location>
        <position position="245"/>
    </location>
    <ligand>
        <name>FAD</name>
        <dbReference type="ChEBI" id="CHEBI:57692"/>
    </ligand>
</feature>
<dbReference type="Gene3D" id="3.50.50.60">
    <property type="entry name" value="FAD/NAD(P)-binding domain"/>
    <property type="match status" value="1"/>
</dbReference>
<dbReference type="EMBL" id="NCXP01000002">
    <property type="protein sequence ID" value="OSC42541.1"/>
    <property type="molecule type" value="Genomic_DNA"/>
</dbReference>
<dbReference type="InterPro" id="IPR007867">
    <property type="entry name" value="GMC_OxRtase_C"/>
</dbReference>